<dbReference type="SUPFAM" id="SSF55797">
    <property type="entry name" value="PR-1-like"/>
    <property type="match status" value="1"/>
</dbReference>
<dbReference type="OrthoDB" id="45583at2759"/>
<dbReference type="PANTHER" id="PTHR31157:SF1">
    <property type="entry name" value="SCP DOMAIN-CONTAINING PROTEIN"/>
    <property type="match status" value="1"/>
</dbReference>
<dbReference type="CDD" id="cd05379">
    <property type="entry name" value="CAP_bacterial"/>
    <property type="match status" value="1"/>
</dbReference>
<dbReference type="AlphaFoldDB" id="A0A9N8HX40"/>
<dbReference type="Proteomes" id="UP001153069">
    <property type="component" value="Unassembled WGS sequence"/>
</dbReference>
<evidence type="ECO:0000259" key="2">
    <source>
        <dbReference type="Pfam" id="PF00188"/>
    </source>
</evidence>
<keyword evidence="4" id="KW-1185">Reference proteome</keyword>
<feature type="region of interest" description="Disordered" evidence="1">
    <location>
        <begin position="40"/>
        <end position="98"/>
    </location>
</feature>
<dbReference type="InterPro" id="IPR035940">
    <property type="entry name" value="CAP_sf"/>
</dbReference>
<protein>
    <recommendedName>
        <fullName evidence="2">SCP domain-containing protein</fullName>
    </recommendedName>
</protein>
<feature type="domain" description="SCP" evidence="2">
    <location>
        <begin position="121"/>
        <end position="230"/>
    </location>
</feature>
<dbReference type="Gene3D" id="3.40.33.10">
    <property type="entry name" value="CAP"/>
    <property type="match status" value="1"/>
</dbReference>
<reference evidence="3" key="1">
    <citation type="submission" date="2020-06" db="EMBL/GenBank/DDBJ databases">
        <authorList>
            <consortium name="Plant Systems Biology data submission"/>
        </authorList>
    </citation>
    <scope>NUCLEOTIDE SEQUENCE</scope>
    <source>
        <strain evidence="3">D6</strain>
    </source>
</reference>
<proteinExistence type="predicted"/>
<comment type="caution">
    <text evidence="3">The sequence shown here is derived from an EMBL/GenBank/DDBJ whole genome shotgun (WGS) entry which is preliminary data.</text>
</comment>
<evidence type="ECO:0000313" key="4">
    <source>
        <dbReference type="Proteomes" id="UP001153069"/>
    </source>
</evidence>
<gene>
    <name evidence="3" type="ORF">SEMRO_2353_G324450.1</name>
</gene>
<evidence type="ECO:0000256" key="1">
    <source>
        <dbReference type="SAM" id="MobiDB-lite"/>
    </source>
</evidence>
<dbReference type="Pfam" id="PF00188">
    <property type="entry name" value="CAP"/>
    <property type="match status" value="1"/>
</dbReference>
<evidence type="ECO:0000313" key="3">
    <source>
        <dbReference type="EMBL" id="CAB9528912.1"/>
    </source>
</evidence>
<feature type="compositionally biased region" description="Low complexity" evidence="1">
    <location>
        <begin position="68"/>
        <end position="89"/>
    </location>
</feature>
<dbReference type="PANTHER" id="PTHR31157">
    <property type="entry name" value="SCP DOMAIN-CONTAINING PROTEIN"/>
    <property type="match status" value="1"/>
</dbReference>
<sequence>MQTASSTASTIHRELMKRQTSVNHFFFGKKVLGVSFEKPTEDDEDVAQQPEWKMSGGLGFGKADDMPSLSDSSTASSTSNRRSSAVRTSALRRSSCTRSVTSHSQALDMVDADICSDHVLVNAERERLSACLRPLKRSEDLDELAREHAEAMAKELETFHSEASDTVSKLKETSFEVLGENVARGDSIEYIHMKMANRKPDFANMMNFRFTEMGMGTACGSDGKIYLCQLYRG</sequence>
<organism evidence="3 4">
    <name type="scientific">Seminavis robusta</name>
    <dbReference type="NCBI Taxonomy" id="568900"/>
    <lineage>
        <taxon>Eukaryota</taxon>
        <taxon>Sar</taxon>
        <taxon>Stramenopiles</taxon>
        <taxon>Ochrophyta</taxon>
        <taxon>Bacillariophyta</taxon>
        <taxon>Bacillariophyceae</taxon>
        <taxon>Bacillariophycidae</taxon>
        <taxon>Naviculales</taxon>
        <taxon>Naviculaceae</taxon>
        <taxon>Seminavis</taxon>
    </lineage>
</organism>
<dbReference type="InterPro" id="IPR014044">
    <property type="entry name" value="CAP_dom"/>
</dbReference>
<dbReference type="EMBL" id="CAICTM010002351">
    <property type="protein sequence ID" value="CAB9528912.1"/>
    <property type="molecule type" value="Genomic_DNA"/>
</dbReference>
<accession>A0A9N8HX40</accession>
<name>A0A9N8HX40_9STRA</name>